<reference evidence="2" key="1">
    <citation type="journal article" date="2023" name="G3 (Bethesda)">
        <title>A reference genome for the long-term kleptoplast-retaining sea slug Elysia crispata morphotype clarki.</title>
        <authorList>
            <person name="Eastman K.E."/>
            <person name="Pendleton A.L."/>
            <person name="Shaikh M.A."/>
            <person name="Suttiyut T."/>
            <person name="Ogas R."/>
            <person name="Tomko P."/>
            <person name="Gavelis G."/>
            <person name="Widhalm J.R."/>
            <person name="Wisecaver J.H."/>
        </authorList>
    </citation>
    <scope>NUCLEOTIDE SEQUENCE</scope>
    <source>
        <strain evidence="2">ECLA1</strain>
    </source>
</reference>
<evidence type="ECO:0000313" key="2">
    <source>
        <dbReference type="EMBL" id="KAK3767950.1"/>
    </source>
</evidence>
<keyword evidence="3" id="KW-1185">Reference proteome</keyword>
<feature type="region of interest" description="Disordered" evidence="1">
    <location>
        <begin position="1"/>
        <end position="26"/>
    </location>
</feature>
<dbReference type="PANTHER" id="PTHR10773:SF19">
    <property type="match status" value="1"/>
</dbReference>
<evidence type="ECO:0000256" key="1">
    <source>
        <dbReference type="SAM" id="MobiDB-lite"/>
    </source>
</evidence>
<feature type="compositionally biased region" description="Basic and acidic residues" evidence="1">
    <location>
        <begin position="17"/>
        <end position="26"/>
    </location>
</feature>
<name>A0AAE0ZEY8_9GAST</name>
<evidence type="ECO:0000313" key="3">
    <source>
        <dbReference type="Proteomes" id="UP001283361"/>
    </source>
</evidence>
<dbReference type="EMBL" id="JAWDGP010004092">
    <property type="protein sequence ID" value="KAK3767950.1"/>
    <property type="molecule type" value="Genomic_DNA"/>
</dbReference>
<dbReference type="AlphaFoldDB" id="A0AAE0ZEY8"/>
<protein>
    <submittedName>
        <fullName evidence="2">Uncharacterized protein</fullName>
    </submittedName>
</protein>
<organism evidence="2 3">
    <name type="scientific">Elysia crispata</name>
    <name type="common">lettuce slug</name>
    <dbReference type="NCBI Taxonomy" id="231223"/>
    <lineage>
        <taxon>Eukaryota</taxon>
        <taxon>Metazoa</taxon>
        <taxon>Spiralia</taxon>
        <taxon>Lophotrochozoa</taxon>
        <taxon>Mollusca</taxon>
        <taxon>Gastropoda</taxon>
        <taxon>Heterobranchia</taxon>
        <taxon>Euthyneura</taxon>
        <taxon>Panpulmonata</taxon>
        <taxon>Sacoglossa</taxon>
        <taxon>Placobranchoidea</taxon>
        <taxon>Plakobranchidae</taxon>
        <taxon>Elysia</taxon>
    </lineage>
</organism>
<dbReference type="Proteomes" id="UP001283361">
    <property type="component" value="Unassembled WGS sequence"/>
</dbReference>
<sequence>MVETAFNKQNEAGVCGPDHRGRQQSAHKLEEERLVIKEYIKSFCRVPSHCCRKETVGKEFLESQMTIEQKYNLYKQSREKTGAKPATYWVDRDVLRTVQYIRSHRNKDQCAICMSYMNEEEKSQNQEEYDRHIREKKLVAVINEEQLESYSYIGSFLFRGGALNAQSFCWKCLLFEKTGDLQLYRILLRFLNTFNEGDSVHSATENVSRKIEIYTPSQRAATVTTASQAVPGQRAGNGELY</sequence>
<accession>A0AAE0ZEY8</accession>
<proteinExistence type="predicted"/>
<feature type="compositionally biased region" description="Polar residues" evidence="1">
    <location>
        <begin position="1"/>
        <end position="10"/>
    </location>
</feature>
<dbReference type="PANTHER" id="PTHR10773">
    <property type="entry name" value="DNA-DIRECTED RNA POLYMERASES I, II, AND III SUBUNIT RPABC2"/>
    <property type="match status" value="1"/>
</dbReference>
<gene>
    <name evidence="2" type="ORF">RRG08_049506</name>
</gene>
<comment type="caution">
    <text evidence="2">The sequence shown here is derived from an EMBL/GenBank/DDBJ whole genome shotgun (WGS) entry which is preliminary data.</text>
</comment>